<dbReference type="EMBL" id="GGEC01079522">
    <property type="protein sequence ID" value="MBX60006.1"/>
    <property type="molecule type" value="Transcribed_RNA"/>
</dbReference>
<evidence type="ECO:0000313" key="1">
    <source>
        <dbReference type="EMBL" id="MBX60006.1"/>
    </source>
</evidence>
<reference evidence="1" key="1">
    <citation type="submission" date="2018-02" db="EMBL/GenBank/DDBJ databases">
        <title>Rhizophora mucronata_Transcriptome.</title>
        <authorList>
            <person name="Meera S.P."/>
            <person name="Sreeshan A."/>
            <person name="Augustine A."/>
        </authorList>
    </citation>
    <scope>NUCLEOTIDE SEQUENCE</scope>
    <source>
        <tissue evidence="1">Leaf</tissue>
    </source>
</reference>
<name>A0A2P2PZ26_RHIMU</name>
<dbReference type="AlphaFoldDB" id="A0A2P2PZ26"/>
<protein>
    <submittedName>
        <fullName evidence="1">Uncharacterized protein</fullName>
    </submittedName>
</protein>
<sequence>MHEAPTLGVLGQGHKYTNFLMSCRRAVPQLECVYFGTQ</sequence>
<organism evidence="1">
    <name type="scientific">Rhizophora mucronata</name>
    <name type="common">Asiatic mangrove</name>
    <dbReference type="NCBI Taxonomy" id="61149"/>
    <lineage>
        <taxon>Eukaryota</taxon>
        <taxon>Viridiplantae</taxon>
        <taxon>Streptophyta</taxon>
        <taxon>Embryophyta</taxon>
        <taxon>Tracheophyta</taxon>
        <taxon>Spermatophyta</taxon>
        <taxon>Magnoliopsida</taxon>
        <taxon>eudicotyledons</taxon>
        <taxon>Gunneridae</taxon>
        <taxon>Pentapetalae</taxon>
        <taxon>rosids</taxon>
        <taxon>fabids</taxon>
        <taxon>Malpighiales</taxon>
        <taxon>Rhizophoraceae</taxon>
        <taxon>Rhizophora</taxon>
    </lineage>
</organism>
<accession>A0A2P2PZ26</accession>
<proteinExistence type="predicted"/>